<keyword evidence="10" id="KW-1185">Reference proteome</keyword>
<evidence type="ECO:0000256" key="4">
    <source>
        <dbReference type="ARBA" id="ARBA00022741"/>
    </source>
</evidence>
<accession>A0ABD3SLU1</accession>
<evidence type="ECO:0000256" key="3">
    <source>
        <dbReference type="ARBA" id="ARBA00022737"/>
    </source>
</evidence>
<evidence type="ECO:0000259" key="7">
    <source>
        <dbReference type="Pfam" id="PF23559"/>
    </source>
</evidence>
<feature type="domain" description="Disease resistance R13L4/SHOC-2-like LRR" evidence="8">
    <location>
        <begin position="191"/>
        <end position="364"/>
    </location>
</feature>
<evidence type="ECO:0000256" key="2">
    <source>
        <dbReference type="ARBA" id="ARBA00022614"/>
    </source>
</evidence>
<keyword evidence="3" id="KW-0677">Repeat</keyword>
<dbReference type="InterPro" id="IPR032675">
    <property type="entry name" value="LRR_dom_sf"/>
</dbReference>
<dbReference type="InterPro" id="IPR055414">
    <property type="entry name" value="LRR_R13L4/SHOC2-like"/>
</dbReference>
<feature type="domain" description="Disease resistance protein winged helix" evidence="7">
    <location>
        <begin position="48"/>
        <end position="118"/>
    </location>
</feature>
<dbReference type="Proteomes" id="UP001634393">
    <property type="component" value="Unassembled WGS sequence"/>
</dbReference>
<dbReference type="InterPro" id="IPR058922">
    <property type="entry name" value="WHD_DRP"/>
</dbReference>
<keyword evidence="2" id="KW-0433">Leucine-rich repeat</keyword>
<dbReference type="PANTHER" id="PTHR15140:SF33">
    <property type="entry name" value="LATE BLIGHT RESISTANCE PROTEIN HOMOLOG R1A-3 ISOFORM X1"/>
    <property type="match status" value="1"/>
</dbReference>
<dbReference type="InterPro" id="IPR036388">
    <property type="entry name" value="WH-like_DNA-bd_sf"/>
</dbReference>
<dbReference type="GO" id="GO:0006952">
    <property type="term" value="P:defense response"/>
    <property type="evidence" value="ECO:0007669"/>
    <property type="project" value="UniProtKB-KW"/>
</dbReference>
<dbReference type="PANTHER" id="PTHR15140">
    <property type="entry name" value="TUBULIN-SPECIFIC CHAPERONE E"/>
    <property type="match status" value="1"/>
</dbReference>
<dbReference type="Gene3D" id="1.10.10.10">
    <property type="entry name" value="Winged helix-like DNA-binding domain superfamily/Winged helix DNA-binding domain"/>
    <property type="match status" value="1"/>
</dbReference>
<evidence type="ECO:0000256" key="1">
    <source>
        <dbReference type="ARBA" id="ARBA00008894"/>
    </source>
</evidence>
<organism evidence="9 10">
    <name type="scientific">Penstemon smallii</name>
    <dbReference type="NCBI Taxonomy" id="265156"/>
    <lineage>
        <taxon>Eukaryota</taxon>
        <taxon>Viridiplantae</taxon>
        <taxon>Streptophyta</taxon>
        <taxon>Embryophyta</taxon>
        <taxon>Tracheophyta</taxon>
        <taxon>Spermatophyta</taxon>
        <taxon>Magnoliopsida</taxon>
        <taxon>eudicotyledons</taxon>
        <taxon>Gunneridae</taxon>
        <taxon>Pentapetalae</taxon>
        <taxon>asterids</taxon>
        <taxon>lamiids</taxon>
        <taxon>Lamiales</taxon>
        <taxon>Plantaginaceae</taxon>
        <taxon>Cheloneae</taxon>
        <taxon>Penstemon</taxon>
    </lineage>
</organism>
<evidence type="ECO:0000259" key="8">
    <source>
        <dbReference type="Pfam" id="PF23598"/>
    </source>
</evidence>
<evidence type="ECO:0000256" key="6">
    <source>
        <dbReference type="ARBA" id="ARBA00022840"/>
    </source>
</evidence>
<dbReference type="Pfam" id="PF23598">
    <property type="entry name" value="LRR_14"/>
    <property type="match status" value="1"/>
</dbReference>
<gene>
    <name evidence="9" type="ORF">ACJIZ3_021578</name>
</gene>
<dbReference type="FunFam" id="1.10.10.10:FF:000322">
    <property type="entry name" value="Probable disease resistance protein At1g63360"/>
    <property type="match status" value="1"/>
</dbReference>
<dbReference type="EMBL" id="JBJXBP010000006">
    <property type="protein sequence ID" value="KAL3825549.1"/>
    <property type="molecule type" value="Genomic_DNA"/>
</dbReference>
<keyword evidence="6" id="KW-0067">ATP-binding</keyword>
<keyword evidence="4" id="KW-0547">Nucleotide-binding</keyword>
<evidence type="ECO:0000256" key="5">
    <source>
        <dbReference type="ARBA" id="ARBA00022821"/>
    </source>
</evidence>
<keyword evidence="5" id="KW-0611">Plant defense</keyword>
<dbReference type="Pfam" id="PF23559">
    <property type="entry name" value="WHD_DRP"/>
    <property type="match status" value="1"/>
</dbReference>
<reference evidence="9 10" key="1">
    <citation type="submission" date="2024-12" db="EMBL/GenBank/DDBJ databases">
        <title>The unique morphological basis and parallel evolutionary history of personate flowers in Penstemon.</title>
        <authorList>
            <person name="Depatie T.H."/>
            <person name="Wessinger C.A."/>
        </authorList>
    </citation>
    <scope>NUCLEOTIDE SEQUENCE [LARGE SCALE GENOMIC DNA]</scope>
    <source>
        <strain evidence="9">WTNN_2</strain>
        <tissue evidence="9">Leaf</tissue>
    </source>
</reference>
<dbReference type="GO" id="GO:0005524">
    <property type="term" value="F:ATP binding"/>
    <property type="evidence" value="ECO:0007669"/>
    <property type="project" value="UniProtKB-KW"/>
</dbReference>
<evidence type="ECO:0000313" key="9">
    <source>
        <dbReference type="EMBL" id="KAL3825549.1"/>
    </source>
</evidence>
<comment type="similarity">
    <text evidence="1">Belongs to the disease resistance NB-LRR family.</text>
</comment>
<dbReference type="SUPFAM" id="SSF52058">
    <property type="entry name" value="L domain-like"/>
    <property type="match status" value="1"/>
</dbReference>
<name>A0ABD3SLU1_9LAMI</name>
<dbReference type="AlphaFoldDB" id="A0ABD3SLU1"/>
<comment type="caution">
    <text evidence="9">The sequence shown here is derived from an EMBL/GenBank/DDBJ whole genome shotgun (WGS) entry which is preliminary data.</text>
</comment>
<protein>
    <submittedName>
        <fullName evidence="9">Uncharacterized protein</fullName>
    </submittedName>
</protein>
<dbReference type="Gene3D" id="3.80.10.10">
    <property type="entry name" value="Ribonuclease Inhibitor"/>
    <property type="match status" value="1"/>
</dbReference>
<proteinExistence type="inferred from homology"/>
<sequence length="474" mass="54898">MTLEYWEHVAANIKAVLTENDDQCLEILSLSYNYLPHHLKPCFLYLTVFPEDGVITVSELFTLWVVEGFLKSSSINVKKVAEENLKELIERNLILVEEVKFNGKPQTCKIHDLVRDLCIKEARKEKFFYVFKNYVDFNPEEAKCQRRLVLPTHVIEDKDIEGKFDVIQSMPGNRSIVILGDGTRLKCGSELLRVLIHSNANIEFQKEITKLVNIRMLGITMIPSSISKLWNLQYLYVLNDEEIINLPSDIWNMPQLRYLGVDHATLPPLPIGTEMPCILKNLDTLSKIKKFRCEDEVLVRIPNLRKLKIRYDDEDITDWSYYRLQNLVSMSKLENLCCQFDEICTKTLVANLGFPVSLKKLTLIGCKISWKHMKIIGDLPNLEILLIRYNAFEGPTWETVEDNFKKLECLKISVHGLNEWRVDDANHFPSLRFLQLRNCENLEEIPSSIGEIPTLEIIDVNFCSDGVILLSKIY</sequence>
<evidence type="ECO:0000313" key="10">
    <source>
        <dbReference type="Proteomes" id="UP001634393"/>
    </source>
</evidence>